<protein>
    <submittedName>
        <fullName evidence="1">Uncharacterized protein</fullName>
    </submittedName>
</protein>
<reference evidence="2" key="1">
    <citation type="submission" date="2016-10" db="EMBL/GenBank/DDBJ databases">
        <authorList>
            <person name="Varghese N."/>
            <person name="Submissions S."/>
        </authorList>
    </citation>
    <scope>NUCLEOTIDE SEQUENCE [LARGE SCALE GENOMIC DNA]</scope>
    <source>
        <strain evidence="2">DSM 26382</strain>
    </source>
</reference>
<proteinExistence type="predicted"/>
<evidence type="ECO:0000313" key="1">
    <source>
        <dbReference type="EMBL" id="SDC61064.1"/>
    </source>
</evidence>
<dbReference type="AlphaFoldDB" id="A0A1G6N0S5"/>
<evidence type="ECO:0000313" key="2">
    <source>
        <dbReference type="Proteomes" id="UP000199467"/>
    </source>
</evidence>
<sequence>MTRPNLSQLLHSLMDTWENEVVEFKQTGKAYFPR</sequence>
<dbReference type="Proteomes" id="UP000199467">
    <property type="component" value="Unassembled WGS sequence"/>
</dbReference>
<accession>A0A1G6N0S5</accession>
<dbReference type="EMBL" id="FMZQ01000004">
    <property type="protein sequence ID" value="SDC61064.1"/>
    <property type="molecule type" value="Genomic_DNA"/>
</dbReference>
<name>A0A1G6N0S5_9GAMM</name>
<gene>
    <name evidence="1" type="ORF">SAMN05216576_104298</name>
</gene>
<keyword evidence="2" id="KW-1185">Reference proteome</keyword>
<organism evidence="1 2">
    <name type="scientific">Ectopseudomonas chengduensis</name>
    <dbReference type="NCBI Taxonomy" id="489632"/>
    <lineage>
        <taxon>Bacteria</taxon>
        <taxon>Pseudomonadati</taxon>
        <taxon>Pseudomonadota</taxon>
        <taxon>Gammaproteobacteria</taxon>
        <taxon>Pseudomonadales</taxon>
        <taxon>Pseudomonadaceae</taxon>
        <taxon>Ectopseudomonas</taxon>
    </lineage>
</organism>